<dbReference type="PANTHER" id="PTHR10291">
    <property type="entry name" value="DEHYDRODOLICHYL DIPHOSPHATE SYNTHASE FAMILY MEMBER"/>
    <property type="match status" value="1"/>
</dbReference>
<keyword evidence="2" id="KW-0573">Peptidoglycan synthesis</keyword>
<feature type="binding site" evidence="2">
    <location>
        <begin position="27"/>
        <end position="30"/>
    </location>
    <ligand>
        <name>substrate</name>
    </ligand>
</feature>
<protein>
    <recommendedName>
        <fullName evidence="2">Ditrans,polycis-undecaprenyl-diphosphate synthase ((2E,6E)-farnesyl-diphosphate specific)</fullName>
        <ecNumber evidence="2">2.5.1.31</ecNumber>
    </recommendedName>
    <alternativeName>
        <fullName evidence="2">Ditrans,polycis-undecaprenylcistransferase</fullName>
    </alternativeName>
    <alternativeName>
        <fullName evidence="2">Undecaprenyl diphosphate synthase</fullName>
        <shortName evidence="2">UDS</shortName>
    </alternativeName>
    <alternativeName>
        <fullName evidence="2">Undecaprenyl pyrophosphate synthase</fullName>
        <shortName evidence="2">UPP synthase</shortName>
    </alternativeName>
</protein>
<dbReference type="HAMAP" id="MF_01139">
    <property type="entry name" value="ISPT"/>
    <property type="match status" value="1"/>
</dbReference>
<comment type="subunit">
    <text evidence="2">Homodimer.</text>
</comment>
<feature type="binding site" evidence="2">
    <location>
        <begin position="200"/>
        <end position="202"/>
    </location>
    <ligand>
        <name>substrate</name>
    </ligand>
</feature>
<dbReference type="GO" id="GO:0016094">
    <property type="term" value="P:polyprenol biosynthetic process"/>
    <property type="evidence" value="ECO:0007669"/>
    <property type="project" value="TreeGrafter"/>
</dbReference>
<dbReference type="GO" id="GO:0000287">
    <property type="term" value="F:magnesium ion binding"/>
    <property type="evidence" value="ECO:0007669"/>
    <property type="project" value="UniProtKB-UniRule"/>
</dbReference>
<feature type="active site" evidence="2">
    <location>
        <position position="26"/>
    </location>
</feature>
<dbReference type="PANTHER" id="PTHR10291:SF0">
    <property type="entry name" value="DEHYDRODOLICHYL DIPHOSPHATE SYNTHASE 2"/>
    <property type="match status" value="1"/>
</dbReference>
<comment type="cofactor">
    <cofactor evidence="2">
        <name>Mg(2+)</name>
        <dbReference type="ChEBI" id="CHEBI:18420"/>
    </cofactor>
    <text evidence="2">Binds 2 magnesium ions per subunit.</text>
</comment>
<keyword evidence="1 2" id="KW-0808">Transferase</keyword>
<dbReference type="InterPro" id="IPR018520">
    <property type="entry name" value="UPP_synth-like_CS"/>
</dbReference>
<feature type="binding site" evidence="2">
    <location>
        <begin position="71"/>
        <end position="73"/>
    </location>
    <ligand>
        <name>substrate</name>
    </ligand>
</feature>
<organism evidence="3 4">
    <name type="scientific">Sedimenticola selenatireducens</name>
    <dbReference type="NCBI Taxonomy" id="191960"/>
    <lineage>
        <taxon>Bacteria</taxon>
        <taxon>Pseudomonadati</taxon>
        <taxon>Pseudomonadota</taxon>
        <taxon>Gammaproteobacteria</taxon>
        <taxon>Chromatiales</taxon>
        <taxon>Sedimenticolaceae</taxon>
        <taxon>Sedimenticola</taxon>
    </lineage>
</organism>
<sequence>MTQSGIDLMDVDGLTQLPRHVAIIMDGNGRWAQQRNLPRHAGHKAGVKTVRSSVEQSVKYGIEVLTLFAFSSENWKRPQKEVSLLMDLFMVALQREVKRLKRNDVRLRIIGDRSAFSEKLQQRIAAAEADTANNSGLVLQIAANYGGRWDITQAVHRLALKVESGQLKAGAIDESLISSELSFSDLPDPDLFIRTGGEQRISNFMLWQSAYSELYFSEAFWPDFDAQAFDQALEFFSNRQRRFGMTSEQLALAENKGSVE</sequence>
<feature type="binding site" evidence="2">
    <location>
        <position position="43"/>
    </location>
    <ligand>
        <name>substrate</name>
    </ligand>
</feature>
<comment type="caution">
    <text evidence="3">The sequence shown here is derived from an EMBL/GenBank/DDBJ whole genome shotgun (WGS) entry which is preliminary data.</text>
</comment>
<dbReference type="PROSITE" id="PS01066">
    <property type="entry name" value="UPP_SYNTHASE"/>
    <property type="match status" value="1"/>
</dbReference>
<evidence type="ECO:0000256" key="2">
    <source>
        <dbReference type="HAMAP-Rule" id="MF_01139"/>
    </source>
</evidence>
<dbReference type="Proteomes" id="UP000316649">
    <property type="component" value="Unassembled WGS sequence"/>
</dbReference>
<feature type="active site" description="Proton acceptor" evidence="2">
    <location>
        <position position="74"/>
    </location>
</feature>
<comment type="catalytic activity">
    <reaction evidence="2">
        <text>8 isopentenyl diphosphate + (2E,6E)-farnesyl diphosphate = di-trans,octa-cis-undecaprenyl diphosphate + 8 diphosphate</text>
        <dbReference type="Rhea" id="RHEA:27551"/>
        <dbReference type="ChEBI" id="CHEBI:33019"/>
        <dbReference type="ChEBI" id="CHEBI:58405"/>
        <dbReference type="ChEBI" id="CHEBI:128769"/>
        <dbReference type="ChEBI" id="CHEBI:175763"/>
        <dbReference type="EC" id="2.5.1.31"/>
    </reaction>
</comment>
<dbReference type="GO" id="GO:0005829">
    <property type="term" value="C:cytosol"/>
    <property type="evidence" value="ECO:0007669"/>
    <property type="project" value="TreeGrafter"/>
</dbReference>
<comment type="function">
    <text evidence="2">Catalyzes the sequential condensation of isopentenyl diphosphate (IPP) with (2E,6E)-farnesyl diphosphate (E,E-FPP) to yield (2Z,6Z,10Z,14Z,18Z,22Z,26Z,30Z,34E,38E)-undecaprenyl diphosphate (di-trans,octa-cis-UPP). UPP is the precursor of glycosyl carrier lipid in the biosynthesis of bacterial cell wall polysaccharide components such as peptidoglycan and lipopolysaccharide.</text>
</comment>
<keyword evidence="4" id="KW-1185">Reference proteome</keyword>
<accession>A0A557SJW6</accession>
<feature type="binding site" evidence="2">
    <location>
        <position position="77"/>
    </location>
    <ligand>
        <name>substrate</name>
    </ligand>
</feature>
<gene>
    <name evidence="2" type="primary">uppS</name>
    <name evidence="3" type="ORF">FHP88_02355</name>
</gene>
<dbReference type="CDD" id="cd00475">
    <property type="entry name" value="Cis_IPPS"/>
    <property type="match status" value="1"/>
</dbReference>
<keyword evidence="2" id="KW-0961">Cell wall biogenesis/degradation</keyword>
<evidence type="ECO:0000313" key="4">
    <source>
        <dbReference type="Proteomes" id="UP000316649"/>
    </source>
</evidence>
<feature type="binding site" evidence="2">
    <location>
        <position position="75"/>
    </location>
    <ligand>
        <name>substrate</name>
    </ligand>
</feature>
<comment type="similarity">
    <text evidence="2">Belongs to the UPP synthase family.</text>
</comment>
<feature type="binding site" evidence="2">
    <location>
        <position position="39"/>
    </location>
    <ligand>
        <name>substrate</name>
    </ligand>
</feature>
<feature type="binding site" evidence="2">
    <location>
        <position position="26"/>
    </location>
    <ligand>
        <name>Mg(2+)</name>
        <dbReference type="ChEBI" id="CHEBI:18420"/>
    </ligand>
</feature>
<dbReference type="InterPro" id="IPR001441">
    <property type="entry name" value="UPP_synth-like"/>
</dbReference>
<dbReference type="InterPro" id="IPR036424">
    <property type="entry name" value="UPP_synth-like_sf"/>
</dbReference>
<dbReference type="EC" id="2.5.1.31" evidence="2"/>
<dbReference type="SUPFAM" id="SSF64005">
    <property type="entry name" value="Undecaprenyl diphosphate synthase"/>
    <property type="match status" value="1"/>
</dbReference>
<dbReference type="GO" id="GO:0071555">
    <property type="term" value="P:cell wall organization"/>
    <property type="evidence" value="ECO:0007669"/>
    <property type="project" value="UniProtKB-KW"/>
</dbReference>
<feature type="binding site" evidence="2">
    <location>
        <position position="31"/>
    </location>
    <ligand>
        <name>substrate</name>
    </ligand>
</feature>
<dbReference type="Gene3D" id="3.40.1180.10">
    <property type="entry name" value="Decaprenyl diphosphate synthase-like"/>
    <property type="match status" value="1"/>
</dbReference>
<dbReference type="NCBIfam" id="NF011405">
    <property type="entry name" value="PRK14830.1"/>
    <property type="match status" value="1"/>
</dbReference>
<evidence type="ECO:0000256" key="1">
    <source>
        <dbReference type="ARBA" id="ARBA00022679"/>
    </source>
</evidence>
<dbReference type="GO" id="GO:0009252">
    <property type="term" value="P:peptidoglycan biosynthetic process"/>
    <property type="evidence" value="ECO:0007669"/>
    <property type="project" value="UniProtKB-UniRule"/>
</dbReference>
<dbReference type="Pfam" id="PF01255">
    <property type="entry name" value="Prenyltransf"/>
    <property type="match status" value="1"/>
</dbReference>
<dbReference type="AlphaFoldDB" id="A0A557SJW6"/>
<dbReference type="GO" id="GO:0008360">
    <property type="term" value="P:regulation of cell shape"/>
    <property type="evidence" value="ECO:0007669"/>
    <property type="project" value="UniProtKB-KW"/>
</dbReference>
<keyword evidence="2" id="KW-0460">Magnesium</keyword>
<name>A0A557SJW6_9GAMM</name>
<feature type="binding site" evidence="2">
    <location>
        <position position="194"/>
    </location>
    <ligand>
        <name>substrate</name>
    </ligand>
</feature>
<dbReference type="NCBIfam" id="TIGR00055">
    <property type="entry name" value="uppS"/>
    <property type="match status" value="1"/>
</dbReference>
<dbReference type="EMBL" id="VMNH01000004">
    <property type="protein sequence ID" value="TVO77663.1"/>
    <property type="molecule type" value="Genomic_DNA"/>
</dbReference>
<dbReference type="OrthoDB" id="4191603at2"/>
<dbReference type="RefSeq" id="WP_144357388.1">
    <property type="nucleotide sequence ID" value="NZ_VMNH01000004.1"/>
</dbReference>
<proteinExistence type="inferred from homology"/>
<dbReference type="GO" id="GO:0008834">
    <property type="term" value="F:ditrans,polycis-undecaprenyl-diphosphate synthase [(2E,6E)-farnesyl-diphosphate specific] activity"/>
    <property type="evidence" value="ECO:0007669"/>
    <property type="project" value="UniProtKB-UniRule"/>
</dbReference>
<dbReference type="FunFam" id="3.40.1180.10:FF:000001">
    <property type="entry name" value="(2E,6E)-farnesyl-diphosphate-specific ditrans,polycis-undecaprenyl-diphosphate synthase"/>
    <property type="match status" value="1"/>
</dbReference>
<keyword evidence="2" id="KW-0479">Metal-binding</keyword>
<feature type="binding site" evidence="2">
    <location>
        <position position="213"/>
    </location>
    <ligand>
        <name>Mg(2+)</name>
        <dbReference type="ChEBI" id="CHEBI:18420"/>
    </ligand>
</feature>
<reference evidence="3 4" key="1">
    <citation type="submission" date="2019-07" db="EMBL/GenBank/DDBJ databases">
        <title>The pathways for chlorine oxyanion respiration interact through the shared metabolite chlorate.</title>
        <authorList>
            <person name="Barnum T.P."/>
            <person name="Cheng Y."/>
            <person name="Hill K.A."/>
            <person name="Lucas L.N."/>
            <person name="Carlson H.K."/>
            <person name="Coates J.D."/>
        </authorList>
    </citation>
    <scope>NUCLEOTIDE SEQUENCE [LARGE SCALE GENOMIC DNA]</scope>
    <source>
        <strain evidence="3 4">BK-1</strain>
    </source>
</reference>
<evidence type="ECO:0000313" key="3">
    <source>
        <dbReference type="EMBL" id="TVO77663.1"/>
    </source>
</evidence>
<keyword evidence="2" id="KW-0133">Cell shape</keyword>